<dbReference type="Proteomes" id="UP000253314">
    <property type="component" value="Unassembled WGS sequence"/>
</dbReference>
<dbReference type="Gene3D" id="3.30.1490.480">
    <property type="entry name" value="Endolytic murein transglycosylase"/>
    <property type="match status" value="1"/>
</dbReference>
<evidence type="ECO:0000313" key="9">
    <source>
        <dbReference type="Proteomes" id="UP000253314"/>
    </source>
</evidence>
<dbReference type="EC" id="4.2.2.29" evidence="7"/>
<dbReference type="InterPro" id="IPR003770">
    <property type="entry name" value="MLTG-like"/>
</dbReference>
<dbReference type="GO" id="GO:0005886">
    <property type="term" value="C:plasma membrane"/>
    <property type="evidence" value="ECO:0007669"/>
    <property type="project" value="UniProtKB-SubCell"/>
</dbReference>
<protein>
    <recommendedName>
        <fullName evidence="7">Endolytic murein transglycosylase</fullName>
        <ecNumber evidence="7">4.2.2.29</ecNumber>
    </recommendedName>
    <alternativeName>
        <fullName evidence="7">Peptidoglycan lytic transglycosylase</fullName>
    </alternativeName>
    <alternativeName>
        <fullName evidence="7">Peptidoglycan polymerization terminase</fullName>
    </alternativeName>
</protein>
<dbReference type="NCBIfam" id="TIGR00247">
    <property type="entry name" value="endolytic transglycosylase MltG"/>
    <property type="match status" value="1"/>
</dbReference>
<dbReference type="PANTHER" id="PTHR30518:SF2">
    <property type="entry name" value="ENDOLYTIC MUREIN TRANSGLYCOSYLASE"/>
    <property type="match status" value="1"/>
</dbReference>
<dbReference type="CDD" id="cd08010">
    <property type="entry name" value="MltG_like"/>
    <property type="match status" value="1"/>
</dbReference>
<comment type="caution">
    <text evidence="8">The sequence shown here is derived from an EMBL/GenBank/DDBJ whole genome shotgun (WGS) entry which is preliminary data.</text>
</comment>
<keyword evidence="9" id="KW-1185">Reference proteome</keyword>
<dbReference type="Gene3D" id="3.30.160.60">
    <property type="entry name" value="Classic Zinc Finger"/>
    <property type="match status" value="1"/>
</dbReference>
<evidence type="ECO:0000256" key="3">
    <source>
        <dbReference type="ARBA" id="ARBA00022989"/>
    </source>
</evidence>
<evidence type="ECO:0000256" key="1">
    <source>
        <dbReference type="ARBA" id="ARBA00022475"/>
    </source>
</evidence>
<keyword evidence="3 7" id="KW-1133">Transmembrane helix</keyword>
<evidence type="ECO:0000256" key="2">
    <source>
        <dbReference type="ARBA" id="ARBA00022692"/>
    </source>
</evidence>
<name>A0A366Y4T8_9BACI</name>
<organism evidence="8 9">
    <name type="scientific">Bacillus taeanensis</name>
    <dbReference type="NCBI Taxonomy" id="273032"/>
    <lineage>
        <taxon>Bacteria</taxon>
        <taxon>Bacillati</taxon>
        <taxon>Bacillota</taxon>
        <taxon>Bacilli</taxon>
        <taxon>Bacillales</taxon>
        <taxon>Bacillaceae</taxon>
        <taxon>Bacillus</taxon>
    </lineage>
</organism>
<dbReference type="OrthoDB" id="9814591at2"/>
<comment type="subcellular location">
    <subcellularLocation>
        <location evidence="7">Cell membrane</location>
        <topology evidence="7">Single-pass membrane protein</topology>
    </subcellularLocation>
</comment>
<comment type="catalytic activity">
    <reaction evidence="7">
        <text>a peptidoglycan chain = a peptidoglycan chain with N-acetyl-1,6-anhydromuramyl-[peptide] at the reducing end + a peptidoglycan chain with N-acetylglucosamine at the non-reducing end.</text>
        <dbReference type="EC" id="4.2.2.29"/>
    </reaction>
</comment>
<accession>A0A366Y4T8</accession>
<dbReference type="PANTHER" id="PTHR30518">
    <property type="entry name" value="ENDOLYTIC MUREIN TRANSGLYCOSYLASE"/>
    <property type="match status" value="1"/>
</dbReference>
<sequence length="334" mass="38403">MKQNYHLIIAAAVIVVGMSLFLWQENHPSIKEQSFIIMPGDPLVKTAERLEKAGIITSAKSFLAYGKWNGLDRTVQPGEHVLNNKKTYEEIYTILKTVKVKENGIAVTFPEGFYARQMGDVLEKKGIVNKKEFLEVVRTGRGLDHVLLKDIPNQSQLKYRLEGYLFPDTYYFKKNTPPEEVVQKMLLRFYEQMEQLSLPTHMTVSEWVTLASIVEREASLQEEMPIIAGVFQNRLKRDIKLQSDVTVQYILEKRKKRVLYKDLEINDPYNTYKNKGMPPGPVSNPGAAALKAAANSSEHNYIYFVAKADNSGAHHFSETYEEHLRYSKQYQSQF</sequence>
<dbReference type="GO" id="GO:0008932">
    <property type="term" value="F:lytic endotransglycosylase activity"/>
    <property type="evidence" value="ECO:0007669"/>
    <property type="project" value="UniProtKB-UniRule"/>
</dbReference>
<dbReference type="GO" id="GO:0071555">
    <property type="term" value="P:cell wall organization"/>
    <property type="evidence" value="ECO:0007669"/>
    <property type="project" value="UniProtKB-KW"/>
</dbReference>
<comment type="similarity">
    <text evidence="7">Belongs to the transglycosylase MltG family.</text>
</comment>
<dbReference type="GO" id="GO:0009252">
    <property type="term" value="P:peptidoglycan biosynthetic process"/>
    <property type="evidence" value="ECO:0007669"/>
    <property type="project" value="UniProtKB-UniRule"/>
</dbReference>
<feature type="site" description="Important for catalytic activity" evidence="7">
    <location>
        <position position="217"/>
    </location>
</feature>
<evidence type="ECO:0000256" key="6">
    <source>
        <dbReference type="ARBA" id="ARBA00023316"/>
    </source>
</evidence>
<keyword evidence="1 7" id="KW-1003">Cell membrane</keyword>
<dbReference type="Pfam" id="PF02618">
    <property type="entry name" value="YceG"/>
    <property type="match status" value="1"/>
</dbReference>
<dbReference type="HAMAP" id="MF_02065">
    <property type="entry name" value="MltG"/>
    <property type="match status" value="1"/>
</dbReference>
<keyword evidence="6 7" id="KW-0961">Cell wall biogenesis/degradation</keyword>
<reference evidence="8 9" key="1">
    <citation type="submission" date="2018-07" db="EMBL/GenBank/DDBJ databases">
        <title>Lottiidibacillus patelloidae gen. nov., sp. nov., isolated from the intestinal tract of a marine limpet and the reclassification of B. taeanensis BH030017T, B. algicola KMM 3737T and B. hwajinpoensis SW-72T as genus Lottiidibacillus.</title>
        <authorList>
            <person name="Liu R."/>
            <person name="Huang Z."/>
        </authorList>
    </citation>
    <scope>NUCLEOTIDE SEQUENCE [LARGE SCALE GENOMIC DNA]</scope>
    <source>
        <strain evidence="8 9">BH030017</strain>
    </source>
</reference>
<gene>
    <name evidence="7 8" type="primary">mltG</name>
    <name evidence="8" type="ORF">DS031_01405</name>
</gene>
<proteinExistence type="inferred from homology"/>
<evidence type="ECO:0000313" key="8">
    <source>
        <dbReference type="EMBL" id="RBW71433.1"/>
    </source>
</evidence>
<keyword evidence="2 7" id="KW-0812">Transmembrane</keyword>
<evidence type="ECO:0000256" key="4">
    <source>
        <dbReference type="ARBA" id="ARBA00023136"/>
    </source>
</evidence>
<feature type="transmembrane region" description="Helical" evidence="7">
    <location>
        <begin position="7"/>
        <end position="24"/>
    </location>
</feature>
<dbReference type="EMBL" id="QOCW01000001">
    <property type="protein sequence ID" value="RBW71433.1"/>
    <property type="molecule type" value="Genomic_DNA"/>
</dbReference>
<dbReference type="RefSeq" id="WP_113804139.1">
    <property type="nucleotide sequence ID" value="NZ_QOCW01000001.1"/>
</dbReference>
<comment type="function">
    <text evidence="7">Functions as a peptidoglycan terminase that cleaves nascent peptidoglycan strands endolytically to terminate their elongation.</text>
</comment>
<evidence type="ECO:0000256" key="5">
    <source>
        <dbReference type="ARBA" id="ARBA00023239"/>
    </source>
</evidence>
<keyword evidence="5 7" id="KW-0456">Lyase</keyword>
<keyword evidence="4 7" id="KW-0472">Membrane</keyword>
<dbReference type="AlphaFoldDB" id="A0A366Y4T8"/>
<evidence type="ECO:0000256" key="7">
    <source>
        <dbReference type="HAMAP-Rule" id="MF_02065"/>
    </source>
</evidence>